<accession>A0AAE2ZGB6</accession>
<keyword evidence="3" id="KW-0274">FAD</keyword>
<dbReference type="GO" id="GO:0071949">
    <property type="term" value="F:FAD binding"/>
    <property type="evidence" value="ECO:0007669"/>
    <property type="project" value="InterPro"/>
</dbReference>
<evidence type="ECO:0000256" key="3">
    <source>
        <dbReference type="ARBA" id="ARBA00022827"/>
    </source>
</evidence>
<evidence type="ECO:0000313" key="5">
    <source>
        <dbReference type="EMBL" id="MBW8635624.1"/>
    </source>
</evidence>
<dbReference type="InterPro" id="IPR002938">
    <property type="entry name" value="FAD-bd"/>
</dbReference>
<keyword evidence="5" id="KW-0560">Oxidoreductase</keyword>
<dbReference type="EMBL" id="JAICBX010000001">
    <property type="protein sequence ID" value="MBW8635624.1"/>
    <property type="molecule type" value="Genomic_DNA"/>
</dbReference>
<dbReference type="InterPro" id="IPR050641">
    <property type="entry name" value="RIFMO-like"/>
</dbReference>
<keyword evidence="6" id="KW-1185">Reference proteome</keyword>
<organism evidence="5 6">
    <name type="scientific">Flavimaribacter sediminis</name>
    <dbReference type="NCBI Taxonomy" id="2865987"/>
    <lineage>
        <taxon>Bacteria</taxon>
        <taxon>Pseudomonadati</taxon>
        <taxon>Pseudomonadota</taxon>
        <taxon>Alphaproteobacteria</taxon>
        <taxon>Hyphomicrobiales</taxon>
        <taxon>Rhizobiaceae</taxon>
        <taxon>Flavimaribacter</taxon>
    </lineage>
</organism>
<dbReference type="PRINTS" id="PR00420">
    <property type="entry name" value="RNGMNOXGNASE"/>
</dbReference>
<proteinExistence type="predicted"/>
<comment type="cofactor">
    <cofactor evidence="1">
        <name>FAD</name>
        <dbReference type="ChEBI" id="CHEBI:57692"/>
    </cofactor>
</comment>
<protein>
    <submittedName>
        <fullName evidence="5">FAD-dependent monooxygenase</fullName>
    </submittedName>
</protein>
<dbReference type="Gene3D" id="3.30.9.10">
    <property type="entry name" value="D-Amino Acid Oxidase, subunit A, domain 2"/>
    <property type="match status" value="1"/>
</dbReference>
<gene>
    <name evidence="5" type="ORF">K1W69_00375</name>
</gene>
<dbReference type="Gene3D" id="3.40.30.120">
    <property type="match status" value="1"/>
</dbReference>
<reference evidence="5" key="1">
    <citation type="submission" date="2021-08" db="EMBL/GenBank/DDBJ databases">
        <title>Hoeflea bacterium WL0058 sp. nov., isolated from the sediment.</title>
        <authorList>
            <person name="Wang L."/>
            <person name="Zhang D."/>
        </authorList>
    </citation>
    <scope>NUCLEOTIDE SEQUENCE</scope>
    <source>
        <strain evidence="5">WL0058</strain>
    </source>
</reference>
<dbReference type="Proteomes" id="UP001196509">
    <property type="component" value="Unassembled WGS sequence"/>
</dbReference>
<evidence type="ECO:0000256" key="2">
    <source>
        <dbReference type="ARBA" id="ARBA00022630"/>
    </source>
</evidence>
<dbReference type="Gene3D" id="3.50.50.60">
    <property type="entry name" value="FAD/NAD(P)-binding domain"/>
    <property type="match status" value="1"/>
</dbReference>
<dbReference type="SUPFAM" id="SSF51905">
    <property type="entry name" value="FAD/NAD(P)-binding domain"/>
    <property type="match status" value="1"/>
</dbReference>
<evidence type="ECO:0000259" key="4">
    <source>
        <dbReference type="Pfam" id="PF01494"/>
    </source>
</evidence>
<dbReference type="PANTHER" id="PTHR43004">
    <property type="entry name" value="TRK SYSTEM POTASSIUM UPTAKE PROTEIN"/>
    <property type="match status" value="1"/>
</dbReference>
<name>A0AAE2ZGB6_9HYPH</name>
<evidence type="ECO:0000313" key="6">
    <source>
        <dbReference type="Proteomes" id="UP001196509"/>
    </source>
</evidence>
<dbReference type="AlphaFoldDB" id="A0AAE2ZGB6"/>
<dbReference type="InterPro" id="IPR036188">
    <property type="entry name" value="FAD/NAD-bd_sf"/>
</dbReference>
<dbReference type="Pfam" id="PF21274">
    <property type="entry name" value="Rng_hyd_C"/>
    <property type="match status" value="1"/>
</dbReference>
<dbReference type="Pfam" id="PF01494">
    <property type="entry name" value="FAD_binding_3"/>
    <property type="match status" value="1"/>
</dbReference>
<dbReference type="PANTHER" id="PTHR43004:SF19">
    <property type="entry name" value="BINDING MONOOXYGENASE, PUTATIVE (JCVI)-RELATED"/>
    <property type="match status" value="1"/>
</dbReference>
<keyword evidence="2" id="KW-0285">Flavoprotein</keyword>
<evidence type="ECO:0000256" key="1">
    <source>
        <dbReference type="ARBA" id="ARBA00001974"/>
    </source>
</evidence>
<keyword evidence="5" id="KW-0503">Monooxygenase</keyword>
<sequence length="554" mass="61249">MTAKQYDVVVTGAGPVGLALATELTSRGRTVCVIEQNEQIGKETRSKIADVRTMAHLRRWGLSGLMRWQSPFTTDFPRRVRYSTRLFGKDIYFFDNAFCLSPIRDDRFPERADFIPQSSIEGVLLDHLRKQPLANVKFRHRLESLQQHKDGGVAASARNLETDEVVTLEGRFLVGADGADSTVRKTLGVTMSGASSIESFTTLILRIPGLNDDLGDQQALLHFLVNPEAPCIMGPMDTNDVWFWGISAVGNKEADSETLLELVRQSIGRNYPVEVLGRDDWSAHELLAERYGGGDVFLAGDACHLHSPFGGHGVNLGIGDAVDLGWKIAGVLDGWADRTLLDSYETERKPLHQKVLETSTENANALSKQFLSSALDDDTQEGATRRSEAAEAVKQVKAPEFYPLGVVLGYRYESPVILSEKGDKPPAFSVTQYRPSTCPGSLAPHAWLPDGSSLYDHFGKGFTLLRLDQPLEDQEQDLIEAARAIGMPLTIYAPESLAVSALYRTRYALVRPDQYIAWRGESLRSPKVLLDAARGAQTAPERIISHFPWNSHQT</sequence>
<dbReference type="NCBIfam" id="NF004780">
    <property type="entry name" value="PRK06126.1"/>
    <property type="match status" value="1"/>
</dbReference>
<dbReference type="RefSeq" id="WP_220226354.1">
    <property type="nucleotide sequence ID" value="NZ_JAICBX010000001.1"/>
</dbReference>
<feature type="domain" description="FAD-binding" evidence="4">
    <location>
        <begin position="6"/>
        <end position="358"/>
    </location>
</feature>
<dbReference type="GO" id="GO:0016709">
    <property type="term" value="F:oxidoreductase activity, acting on paired donors, with incorporation or reduction of molecular oxygen, NAD(P)H as one donor, and incorporation of one atom of oxygen"/>
    <property type="evidence" value="ECO:0007669"/>
    <property type="project" value="UniProtKB-ARBA"/>
</dbReference>
<comment type="caution">
    <text evidence="5">The sequence shown here is derived from an EMBL/GenBank/DDBJ whole genome shotgun (WGS) entry which is preliminary data.</text>
</comment>